<evidence type="ECO:0000313" key="4">
    <source>
        <dbReference type="Proteomes" id="UP001610100"/>
    </source>
</evidence>
<evidence type="ECO:0000256" key="1">
    <source>
        <dbReference type="SAM" id="Phobius"/>
    </source>
</evidence>
<evidence type="ECO:0000259" key="2">
    <source>
        <dbReference type="Pfam" id="PF00892"/>
    </source>
</evidence>
<feature type="domain" description="EamA" evidence="2">
    <location>
        <begin position="145"/>
        <end position="285"/>
    </location>
</feature>
<feature type="domain" description="EamA" evidence="2">
    <location>
        <begin position="12"/>
        <end position="137"/>
    </location>
</feature>
<dbReference type="InterPro" id="IPR037185">
    <property type="entry name" value="EmrE-like"/>
</dbReference>
<feature type="transmembrane region" description="Helical" evidence="1">
    <location>
        <begin position="37"/>
        <end position="54"/>
    </location>
</feature>
<gene>
    <name evidence="3" type="ORF">V8G58_06910</name>
</gene>
<dbReference type="PANTHER" id="PTHR22911:SF79">
    <property type="entry name" value="MOBA-LIKE NTP TRANSFERASE DOMAIN-CONTAINING PROTEIN"/>
    <property type="match status" value="1"/>
</dbReference>
<proteinExistence type="predicted"/>
<protein>
    <submittedName>
        <fullName evidence="3">DMT family transporter</fullName>
    </submittedName>
</protein>
<feature type="transmembrane region" description="Helical" evidence="1">
    <location>
        <begin position="66"/>
        <end position="87"/>
    </location>
</feature>
<dbReference type="RefSeq" id="WP_344740769.1">
    <property type="nucleotide sequence ID" value="NZ_BAABAY010000001.1"/>
</dbReference>
<dbReference type="EMBL" id="JBAWKB010000001">
    <property type="protein sequence ID" value="MFH6771661.1"/>
    <property type="molecule type" value="Genomic_DNA"/>
</dbReference>
<sequence length="302" mass="34082">MQNAKLKNYLHLHLLVFIAGFTAILGQLISINAIPLVWYRMVFACVFMFVYIKIRGIKLQLKSSSVVKLALAGIIIALHWITFFGSIKTSNVSIALAMFSTGAFFASLIEPLIFKRRIIWYEILFGLIVIFGVYIITKSEINHLTGIILGVLSAFLSAFFAVLNGRFIKSYSSTVISFYEFVSGMIAISIYLLIFSSEFIQASFFNLSTSDFWYLIILASICTAYAFIAAVHVMRVISPYTVVLTYNLEPVYGIILAVFLFPEKESMSPSFYYGAILIISTVLINALLKNIRIKKRKPRLRS</sequence>
<keyword evidence="1" id="KW-0472">Membrane</keyword>
<accession>A0ABW7MXZ1</accession>
<dbReference type="Pfam" id="PF00892">
    <property type="entry name" value="EamA"/>
    <property type="match status" value="2"/>
</dbReference>
<comment type="caution">
    <text evidence="3">The sequence shown here is derived from an EMBL/GenBank/DDBJ whole genome shotgun (WGS) entry which is preliminary data.</text>
</comment>
<keyword evidence="4" id="KW-1185">Reference proteome</keyword>
<dbReference type="InterPro" id="IPR000620">
    <property type="entry name" value="EamA_dom"/>
</dbReference>
<feature type="transmembrane region" description="Helical" evidence="1">
    <location>
        <begin position="240"/>
        <end position="259"/>
    </location>
</feature>
<reference evidence="3 4" key="1">
    <citation type="submission" date="2024-02" db="EMBL/GenBank/DDBJ databases">
        <title>A Gaetbulibacter species isolated from tidal flats and genomic insights of their niches.</title>
        <authorList>
            <person name="Ye Y."/>
        </authorList>
    </citation>
    <scope>NUCLEOTIDE SEQUENCE [LARGE SCALE GENOMIC DNA]</scope>
    <source>
        <strain evidence="3 4">KYW382</strain>
    </source>
</reference>
<keyword evidence="1" id="KW-0812">Transmembrane</keyword>
<name>A0ABW7MXZ1_9FLAO</name>
<feature type="transmembrane region" description="Helical" evidence="1">
    <location>
        <begin position="271"/>
        <end position="291"/>
    </location>
</feature>
<organism evidence="3 4">
    <name type="scientific">Gaetbulibacter aestuarii</name>
    <dbReference type="NCBI Taxonomy" id="1502358"/>
    <lineage>
        <taxon>Bacteria</taxon>
        <taxon>Pseudomonadati</taxon>
        <taxon>Bacteroidota</taxon>
        <taxon>Flavobacteriia</taxon>
        <taxon>Flavobacteriales</taxon>
        <taxon>Flavobacteriaceae</taxon>
        <taxon>Gaetbulibacter</taxon>
    </lineage>
</organism>
<dbReference type="SUPFAM" id="SSF103481">
    <property type="entry name" value="Multidrug resistance efflux transporter EmrE"/>
    <property type="match status" value="2"/>
</dbReference>
<feature type="transmembrane region" description="Helical" evidence="1">
    <location>
        <begin position="93"/>
        <end position="112"/>
    </location>
</feature>
<feature type="transmembrane region" description="Helical" evidence="1">
    <location>
        <begin position="119"/>
        <end position="137"/>
    </location>
</feature>
<keyword evidence="1" id="KW-1133">Transmembrane helix</keyword>
<feature type="transmembrane region" description="Helical" evidence="1">
    <location>
        <begin position="212"/>
        <end position="233"/>
    </location>
</feature>
<evidence type="ECO:0000313" key="3">
    <source>
        <dbReference type="EMBL" id="MFH6771661.1"/>
    </source>
</evidence>
<dbReference type="PANTHER" id="PTHR22911">
    <property type="entry name" value="ACYL-MALONYL CONDENSING ENZYME-RELATED"/>
    <property type="match status" value="1"/>
</dbReference>
<feature type="transmembrane region" description="Helical" evidence="1">
    <location>
        <begin position="175"/>
        <end position="200"/>
    </location>
</feature>
<feature type="transmembrane region" description="Helical" evidence="1">
    <location>
        <begin position="143"/>
        <end position="163"/>
    </location>
</feature>
<dbReference type="Proteomes" id="UP001610100">
    <property type="component" value="Unassembled WGS sequence"/>
</dbReference>
<feature type="transmembrane region" description="Helical" evidence="1">
    <location>
        <begin position="12"/>
        <end position="31"/>
    </location>
</feature>